<protein>
    <submittedName>
        <fullName evidence="16">Uncharacterized protein</fullName>
    </submittedName>
</protein>
<evidence type="ECO:0000256" key="9">
    <source>
        <dbReference type="ARBA" id="ARBA00023002"/>
    </source>
</evidence>
<keyword evidence="9 14" id="KW-0560">Oxidoreductase</keyword>
<dbReference type="PANTHER" id="PTHR24292:SF54">
    <property type="entry name" value="CYP9F3-RELATED"/>
    <property type="match status" value="1"/>
</dbReference>
<feature type="binding site" description="axial binding residue" evidence="13">
    <location>
        <position position="444"/>
    </location>
    <ligand>
        <name>heme</name>
        <dbReference type="ChEBI" id="CHEBI:30413"/>
    </ligand>
    <ligandPart>
        <name>Fe</name>
        <dbReference type="ChEBI" id="CHEBI:18248"/>
    </ligandPart>
</feature>
<dbReference type="InterPro" id="IPR050476">
    <property type="entry name" value="Insect_CytP450_Detox"/>
</dbReference>
<keyword evidence="6 13" id="KW-0479">Metal-binding</keyword>
<dbReference type="InterPro" id="IPR001128">
    <property type="entry name" value="Cyt_P450"/>
</dbReference>
<feature type="signal peptide" evidence="15">
    <location>
        <begin position="1"/>
        <end position="26"/>
    </location>
</feature>
<evidence type="ECO:0000256" key="2">
    <source>
        <dbReference type="ARBA" id="ARBA00004174"/>
    </source>
</evidence>
<dbReference type="EMBL" id="JAPTSV010000801">
    <property type="protein sequence ID" value="KAJ1518978.1"/>
    <property type="molecule type" value="Genomic_DNA"/>
</dbReference>
<keyword evidence="8" id="KW-0492">Microsome</keyword>
<dbReference type="InterPro" id="IPR002401">
    <property type="entry name" value="Cyt_P450_E_grp-I"/>
</dbReference>
<dbReference type="Proteomes" id="UP001075354">
    <property type="component" value="Unassembled WGS sequence"/>
</dbReference>
<keyword evidence="5 13" id="KW-0349">Heme</keyword>
<evidence type="ECO:0000256" key="6">
    <source>
        <dbReference type="ARBA" id="ARBA00022723"/>
    </source>
</evidence>
<keyword evidence="15" id="KW-0732">Signal</keyword>
<evidence type="ECO:0000313" key="17">
    <source>
        <dbReference type="Proteomes" id="UP001075354"/>
    </source>
</evidence>
<keyword evidence="7" id="KW-0256">Endoplasmic reticulum</keyword>
<dbReference type="GO" id="GO:0005789">
    <property type="term" value="C:endoplasmic reticulum membrane"/>
    <property type="evidence" value="ECO:0007669"/>
    <property type="project" value="UniProtKB-SubCell"/>
</dbReference>
<dbReference type="GO" id="GO:0016705">
    <property type="term" value="F:oxidoreductase activity, acting on paired donors, with incorporation or reduction of molecular oxygen"/>
    <property type="evidence" value="ECO:0007669"/>
    <property type="project" value="InterPro"/>
</dbReference>
<evidence type="ECO:0000256" key="15">
    <source>
        <dbReference type="SAM" id="SignalP"/>
    </source>
</evidence>
<evidence type="ECO:0000256" key="12">
    <source>
        <dbReference type="ARBA" id="ARBA00023136"/>
    </source>
</evidence>
<evidence type="ECO:0000256" key="4">
    <source>
        <dbReference type="ARBA" id="ARBA00010617"/>
    </source>
</evidence>
<evidence type="ECO:0000256" key="5">
    <source>
        <dbReference type="ARBA" id="ARBA00022617"/>
    </source>
</evidence>
<evidence type="ECO:0000313" key="16">
    <source>
        <dbReference type="EMBL" id="KAJ1518978.1"/>
    </source>
</evidence>
<feature type="chain" id="PRO_5043574730" evidence="15">
    <location>
        <begin position="27"/>
        <end position="502"/>
    </location>
</feature>
<dbReference type="GO" id="GO:0020037">
    <property type="term" value="F:heme binding"/>
    <property type="evidence" value="ECO:0007669"/>
    <property type="project" value="InterPro"/>
</dbReference>
<comment type="caution">
    <text evidence="16">The sequence shown here is derived from an EMBL/GenBank/DDBJ whole genome shotgun (WGS) entry which is preliminary data.</text>
</comment>
<keyword evidence="10 13" id="KW-0408">Iron</keyword>
<evidence type="ECO:0000256" key="10">
    <source>
        <dbReference type="ARBA" id="ARBA00023004"/>
    </source>
</evidence>
<dbReference type="InterPro" id="IPR036396">
    <property type="entry name" value="Cyt_P450_sf"/>
</dbReference>
<gene>
    <name evidence="16" type="ORF">ONE63_011432</name>
</gene>
<dbReference type="PANTHER" id="PTHR24292">
    <property type="entry name" value="CYTOCHROME P450"/>
    <property type="match status" value="1"/>
</dbReference>
<dbReference type="InterPro" id="IPR017972">
    <property type="entry name" value="Cyt_P450_CS"/>
</dbReference>
<dbReference type="SUPFAM" id="SSF48264">
    <property type="entry name" value="Cytochrome P450"/>
    <property type="match status" value="1"/>
</dbReference>
<sequence length="502" mass="56357">MAVLAALLGVAAALLALLLVLAVVSSLHYNEWRRKGIPYVTPWPLVGNCFRTITQRENLYQTLHRVCERFPKAPFVGLYAGATPVLLVKDLEAIKNITVKDFHIFTNHKLAPDVGVDGTFGKFVFCLRDDEWKSTRVKLSPAFTSGKLKSMHLTVRSITSQFVQVIRDMSSKGCDVPLGTLATQFGIDVIGSCALGIEPGAMRDPQNSPYMKAVAEAFRFGSLEGLSTFLLLFSPIAYKLARLPLLHEWRTVLMRSLLRESAQLRDREPAKARDIFDILLGVRRSGEMPEDVFEAQVMAMQVAGSETSAKTIMFALWEMARAPRVQDKLRQEVLQAVGQDRERQLTYEDVHDMPYLDTVFKETLRLWPVLPWLDRVCSQDYKIPGTDVTVEKDSFVLIPAYSIQRDPNVFHDPDTFLPERFAPENSAAMDKAAFLSFGFGPRACIGSRFADMTVKTALADVVRNFRVSLCDSSPRTHDDLVISSTSFLITLSEELLLRFEPI</sequence>
<dbReference type="Gene3D" id="1.10.630.10">
    <property type="entry name" value="Cytochrome P450"/>
    <property type="match status" value="1"/>
</dbReference>
<accession>A0AAV7X3I6</accession>
<evidence type="ECO:0000256" key="7">
    <source>
        <dbReference type="ARBA" id="ARBA00022824"/>
    </source>
</evidence>
<dbReference type="FunFam" id="1.10.630.10:FF:000182">
    <property type="entry name" value="Cytochrome P450 3A4"/>
    <property type="match status" value="1"/>
</dbReference>
<dbReference type="CDD" id="cd11056">
    <property type="entry name" value="CYP6-like"/>
    <property type="match status" value="1"/>
</dbReference>
<evidence type="ECO:0000256" key="14">
    <source>
        <dbReference type="RuleBase" id="RU000461"/>
    </source>
</evidence>
<reference evidence="16" key="1">
    <citation type="submission" date="2022-12" db="EMBL/GenBank/DDBJ databases">
        <title>Chromosome-level genome assembly of the bean flower thrips Megalurothrips usitatus.</title>
        <authorList>
            <person name="Ma L."/>
            <person name="Liu Q."/>
            <person name="Li H."/>
            <person name="Cai W."/>
        </authorList>
    </citation>
    <scope>NUCLEOTIDE SEQUENCE</scope>
    <source>
        <strain evidence="16">Cailab_2022a</strain>
    </source>
</reference>
<dbReference type="AlphaFoldDB" id="A0AAV7X3I6"/>
<dbReference type="PRINTS" id="PR00463">
    <property type="entry name" value="EP450I"/>
</dbReference>
<comment type="similarity">
    <text evidence="4 14">Belongs to the cytochrome P450 family.</text>
</comment>
<dbReference type="PROSITE" id="PS00086">
    <property type="entry name" value="CYTOCHROME_P450"/>
    <property type="match status" value="1"/>
</dbReference>
<keyword evidence="17" id="KW-1185">Reference proteome</keyword>
<comment type="cofactor">
    <cofactor evidence="1 13">
        <name>heme</name>
        <dbReference type="ChEBI" id="CHEBI:30413"/>
    </cofactor>
</comment>
<dbReference type="GO" id="GO:0004497">
    <property type="term" value="F:monooxygenase activity"/>
    <property type="evidence" value="ECO:0007669"/>
    <property type="project" value="UniProtKB-KW"/>
</dbReference>
<evidence type="ECO:0000256" key="1">
    <source>
        <dbReference type="ARBA" id="ARBA00001971"/>
    </source>
</evidence>
<name>A0AAV7X3I6_9NEOP</name>
<dbReference type="PRINTS" id="PR00385">
    <property type="entry name" value="P450"/>
</dbReference>
<evidence type="ECO:0000256" key="3">
    <source>
        <dbReference type="ARBA" id="ARBA00004406"/>
    </source>
</evidence>
<keyword evidence="11 14" id="KW-0503">Monooxygenase</keyword>
<dbReference type="GO" id="GO:0005506">
    <property type="term" value="F:iron ion binding"/>
    <property type="evidence" value="ECO:0007669"/>
    <property type="project" value="InterPro"/>
</dbReference>
<organism evidence="16 17">
    <name type="scientific">Megalurothrips usitatus</name>
    <name type="common">bean blossom thrips</name>
    <dbReference type="NCBI Taxonomy" id="439358"/>
    <lineage>
        <taxon>Eukaryota</taxon>
        <taxon>Metazoa</taxon>
        <taxon>Ecdysozoa</taxon>
        <taxon>Arthropoda</taxon>
        <taxon>Hexapoda</taxon>
        <taxon>Insecta</taxon>
        <taxon>Pterygota</taxon>
        <taxon>Neoptera</taxon>
        <taxon>Paraneoptera</taxon>
        <taxon>Thysanoptera</taxon>
        <taxon>Terebrantia</taxon>
        <taxon>Thripoidea</taxon>
        <taxon>Thripidae</taxon>
        <taxon>Megalurothrips</taxon>
    </lineage>
</organism>
<proteinExistence type="inferred from homology"/>
<evidence type="ECO:0000256" key="13">
    <source>
        <dbReference type="PIRSR" id="PIRSR602401-1"/>
    </source>
</evidence>
<comment type="subcellular location">
    <subcellularLocation>
        <location evidence="3">Endoplasmic reticulum membrane</location>
        <topology evidence="3">Peripheral membrane protein</topology>
    </subcellularLocation>
    <subcellularLocation>
        <location evidence="2">Microsome membrane</location>
        <topology evidence="2">Peripheral membrane protein</topology>
    </subcellularLocation>
</comment>
<keyword evidence="12" id="KW-0472">Membrane</keyword>
<dbReference type="Pfam" id="PF00067">
    <property type="entry name" value="p450"/>
    <property type="match status" value="1"/>
</dbReference>
<evidence type="ECO:0000256" key="11">
    <source>
        <dbReference type="ARBA" id="ARBA00023033"/>
    </source>
</evidence>
<evidence type="ECO:0000256" key="8">
    <source>
        <dbReference type="ARBA" id="ARBA00022848"/>
    </source>
</evidence>